<sequence>MRTYDCRDTLKLMKNIIVQIYEVQTPSEAESLIEIGVDRIGSIILSEKEWKVPLIKETVSMTAQTPVMSNLIPLFSNPDSIFRVLDYYRPDVIHFCEALTNHSGSSESREGFCPAPELEALIRLQEDVKKRFPEVRIMRSVPIGEPGMANLVPSMEIARMFEPVSDYFLTDTLLAKVPSPSQASASEQQGSSPESQSVDGFVGITGKTCDWDIAAQLVESSCIPVILAGGISPDNVSDGIRHVRPAGVDSCTGTNALDAEGHPIRFKKDLEKVKQLVEKVRNLKLET</sequence>
<feature type="compositionally biased region" description="Low complexity" evidence="9">
    <location>
        <begin position="179"/>
        <end position="197"/>
    </location>
</feature>
<organism evidence="11 12">
    <name type="scientific">Desulfonema magnum</name>
    <dbReference type="NCBI Taxonomy" id="45655"/>
    <lineage>
        <taxon>Bacteria</taxon>
        <taxon>Pseudomonadati</taxon>
        <taxon>Thermodesulfobacteriota</taxon>
        <taxon>Desulfobacteria</taxon>
        <taxon>Desulfobacterales</taxon>
        <taxon>Desulfococcaceae</taxon>
        <taxon>Desulfonema</taxon>
    </lineage>
</organism>
<dbReference type="EMBL" id="CP061800">
    <property type="protein sequence ID" value="QTA88312.1"/>
    <property type="molecule type" value="Genomic_DNA"/>
</dbReference>
<evidence type="ECO:0000256" key="1">
    <source>
        <dbReference type="ARBA" id="ARBA00001164"/>
    </source>
</evidence>
<evidence type="ECO:0000313" key="11">
    <source>
        <dbReference type="EMBL" id="QTA88312.1"/>
    </source>
</evidence>
<evidence type="ECO:0000256" key="8">
    <source>
        <dbReference type="ARBA" id="ARBA00023235"/>
    </source>
</evidence>
<dbReference type="Gene3D" id="3.20.20.70">
    <property type="entry name" value="Aldolase class I"/>
    <property type="match status" value="1"/>
</dbReference>
<name>A0A975BMK6_9BACT</name>
<dbReference type="InterPro" id="IPR044643">
    <property type="entry name" value="TrpF_fam"/>
</dbReference>
<evidence type="ECO:0000256" key="2">
    <source>
        <dbReference type="ARBA" id="ARBA00004664"/>
    </source>
</evidence>
<proteinExistence type="predicted"/>
<feature type="region of interest" description="Disordered" evidence="9">
    <location>
        <begin position="179"/>
        <end position="199"/>
    </location>
</feature>
<dbReference type="InterPro" id="IPR001240">
    <property type="entry name" value="PRAI_dom"/>
</dbReference>
<dbReference type="AlphaFoldDB" id="A0A975BMK6"/>
<dbReference type="PANTHER" id="PTHR42894:SF1">
    <property type="entry name" value="N-(5'-PHOSPHORIBOSYL)ANTHRANILATE ISOMERASE"/>
    <property type="match status" value="1"/>
</dbReference>
<evidence type="ECO:0000259" key="10">
    <source>
        <dbReference type="Pfam" id="PF00697"/>
    </source>
</evidence>
<dbReference type="PANTHER" id="PTHR42894">
    <property type="entry name" value="N-(5'-PHOSPHORIBOSYL)ANTHRANILATE ISOMERASE"/>
    <property type="match status" value="1"/>
</dbReference>
<evidence type="ECO:0000256" key="3">
    <source>
        <dbReference type="ARBA" id="ARBA00012572"/>
    </source>
</evidence>
<evidence type="ECO:0000256" key="4">
    <source>
        <dbReference type="ARBA" id="ARBA00022272"/>
    </source>
</evidence>
<dbReference type="EC" id="5.3.1.24" evidence="3"/>
<feature type="domain" description="N-(5'phosphoribosyl) anthranilate isomerase (PRAI)" evidence="10">
    <location>
        <begin position="198"/>
        <end position="278"/>
    </location>
</feature>
<evidence type="ECO:0000256" key="5">
    <source>
        <dbReference type="ARBA" id="ARBA00022605"/>
    </source>
</evidence>
<keyword evidence="12" id="KW-1185">Reference proteome</keyword>
<reference evidence="11" key="1">
    <citation type="journal article" date="2021" name="Microb. Physiol.">
        <title>Proteogenomic Insights into the Physiology of Marine, Sulfate-Reducing, Filamentous Desulfonema limicola and Desulfonema magnum.</title>
        <authorList>
            <person name="Schnaars V."/>
            <person name="Wohlbrand L."/>
            <person name="Scheve S."/>
            <person name="Hinrichs C."/>
            <person name="Reinhardt R."/>
            <person name="Rabus R."/>
        </authorList>
    </citation>
    <scope>NUCLEOTIDE SEQUENCE</scope>
    <source>
        <strain evidence="11">4be13</strain>
    </source>
</reference>
<keyword evidence="8 11" id="KW-0413">Isomerase</keyword>
<dbReference type="InterPro" id="IPR013785">
    <property type="entry name" value="Aldolase_TIM"/>
</dbReference>
<accession>A0A975BMK6</accession>
<evidence type="ECO:0000256" key="6">
    <source>
        <dbReference type="ARBA" id="ARBA00022822"/>
    </source>
</evidence>
<evidence type="ECO:0000256" key="7">
    <source>
        <dbReference type="ARBA" id="ARBA00023141"/>
    </source>
</evidence>
<dbReference type="KEGG" id="dmm:dnm_043550"/>
<protein>
    <recommendedName>
        <fullName evidence="4">N-(5'-phosphoribosyl)anthranilate isomerase</fullName>
        <ecNumber evidence="3">5.3.1.24</ecNumber>
    </recommendedName>
</protein>
<keyword evidence="6" id="KW-0822">Tryptophan biosynthesis</keyword>
<comment type="catalytic activity">
    <reaction evidence="1">
        <text>N-(5-phospho-beta-D-ribosyl)anthranilate = 1-(2-carboxyphenylamino)-1-deoxy-D-ribulose 5-phosphate</text>
        <dbReference type="Rhea" id="RHEA:21540"/>
        <dbReference type="ChEBI" id="CHEBI:18277"/>
        <dbReference type="ChEBI" id="CHEBI:58613"/>
        <dbReference type="EC" id="5.3.1.24"/>
    </reaction>
</comment>
<evidence type="ECO:0000313" key="12">
    <source>
        <dbReference type="Proteomes" id="UP000663722"/>
    </source>
</evidence>
<dbReference type="InterPro" id="IPR011060">
    <property type="entry name" value="RibuloseP-bd_barrel"/>
</dbReference>
<gene>
    <name evidence="11" type="ORF">dnm_043550</name>
</gene>
<keyword evidence="5" id="KW-0028">Amino-acid biosynthesis</keyword>
<dbReference type="Proteomes" id="UP000663722">
    <property type="component" value="Chromosome"/>
</dbReference>
<keyword evidence="7" id="KW-0057">Aromatic amino acid biosynthesis</keyword>
<dbReference type="GO" id="GO:0000162">
    <property type="term" value="P:L-tryptophan biosynthetic process"/>
    <property type="evidence" value="ECO:0007669"/>
    <property type="project" value="UniProtKB-KW"/>
</dbReference>
<dbReference type="SUPFAM" id="SSF51366">
    <property type="entry name" value="Ribulose-phoshate binding barrel"/>
    <property type="match status" value="1"/>
</dbReference>
<dbReference type="RefSeq" id="WP_207683135.1">
    <property type="nucleotide sequence ID" value="NZ_CP061800.1"/>
</dbReference>
<comment type="pathway">
    <text evidence="2">Amino-acid biosynthesis; L-tryptophan biosynthesis; L-tryptophan from chorismate: step 3/5.</text>
</comment>
<dbReference type="Pfam" id="PF00697">
    <property type="entry name" value="PRAI"/>
    <property type="match status" value="1"/>
</dbReference>
<dbReference type="GO" id="GO:0004640">
    <property type="term" value="F:phosphoribosylanthranilate isomerase activity"/>
    <property type="evidence" value="ECO:0007669"/>
    <property type="project" value="UniProtKB-EC"/>
</dbReference>
<evidence type="ECO:0000256" key="9">
    <source>
        <dbReference type="SAM" id="MobiDB-lite"/>
    </source>
</evidence>